<dbReference type="SUPFAM" id="SSF103473">
    <property type="entry name" value="MFS general substrate transporter"/>
    <property type="match status" value="1"/>
</dbReference>
<sequence>MCQVFLAFSGGPMIIVQQVAVLAVADHNNAASALAFLNVFGNIGSAVGSNISGAIWTRMLPAALKRLLPAEAKADWETIYDSLDVQLSYPRGTPVRHAINLSYAEAQSRMLIAGTCIMGPSLGWMFLIKDLKVTKQQTKDVLF</sequence>
<organism evidence="6 7">
    <name type="scientific">Macrophomina phaseolina</name>
    <dbReference type="NCBI Taxonomy" id="35725"/>
    <lineage>
        <taxon>Eukaryota</taxon>
        <taxon>Fungi</taxon>
        <taxon>Dikarya</taxon>
        <taxon>Ascomycota</taxon>
        <taxon>Pezizomycotina</taxon>
        <taxon>Dothideomycetes</taxon>
        <taxon>Dothideomycetes incertae sedis</taxon>
        <taxon>Botryosphaeriales</taxon>
        <taxon>Botryosphaeriaceae</taxon>
        <taxon>Macrophomina</taxon>
    </lineage>
</organism>
<dbReference type="Proteomes" id="UP000774617">
    <property type="component" value="Unassembled WGS sequence"/>
</dbReference>
<keyword evidence="3 5" id="KW-1133">Transmembrane helix</keyword>
<keyword evidence="2 5" id="KW-0812">Transmembrane</keyword>
<evidence type="ECO:0000256" key="1">
    <source>
        <dbReference type="ARBA" id="ARBA00004141"/>
    </source>
</evidence>
<comment type="caution">
    <text evidence="6">The sequence shown here is derived from an EMBL/GenBank/DDBJ whole genome shotgun (WGS) entry which is preliminary data.</text>
</comment>
<evidence type="ECO:0000313" key="7">
    <source>
        <dbReference type="Proteomes" id="UP000774617"/>
    </source>
</evidence>
<dbReference type="PANTHER" id="PTHR23501:SF55">
    <property type="entry name" value="SIDEROPHORE IRON TRANSPORTER, PUTATIVE (AFU_ORTHOLOGUE AFUA_3G03440)-RELATED"/>
    <property type="match status" value="1"/>
</dbReference>
<comment type="subcellular location">
    <subcellularLocation>
        <location evidence="1">Membrane</location>
        <topology evidence="1">Multi-pass membrane protein</topology>
    </subcellularLocation>
</comment>
<keyword evidence="4 5" id="KW-0472">Membrane</keyword>
<evidence type="ECO:0000256" key="3">
    <source>
        <dbReference type="ARBA" id="ARBA00022989"/>
    </source>
</evidence>
<proteinExistence type="predicted"/>
<evidence type="ECO:0000256" key="5">
    <source>
        <dbReference type="SAM" id="Phobius"/>
    </source>
</evidence>
<evidence type="ECO:0000256" key="4">
    <source>
        <dbReference type="ARBA" id="ARBA00023136"/>
    </source>
</evidence>
<dbReference type="EMBL" id="JAGTJR010000042">
    <property type="protein sequence ID" value="KAH7031914.1"/>
    <property type="molecule type" value="Genomic_DNA"/>
</dbReference>
<feature type="transmembrane region" description="Helical" evidence="5">
    <location>
        <begin position="33"/>
        <end position="56"/>
    </location>
</feature>
<evidence type="ECO:0000313" key="6">
    <source>
        <dbReference type="EMBL" id="KAH7031914.1"/>
    </source>
</evidence>
<keyword evidence="7" id="KW-1185">Reference proteome</keyword>
<dbReference type="PANTHER" id="PTHR23501">
    <property type="entry name" value="MAJOR FACILITATOR SUPERFAMILY"/>
    <property type="match status" value="1"/>
</dbReference>
<accession>A0ABQ8FWN0</accession>
<protein>
    <recommendedName>
        <fullName evidence="8">Major facilitator superfamily domain general substrate transporter</fullName>
    </recommendedName>
</protein>
<gene>
    <name evidence="6" type="ORF">B0J12DRAFT_767882</name>
</gene>
<name>A0ABQ8FWN0_9PEZI</name>
<evidence type="ECO:0008006" key="8">
    <source>
        <dbReference type="Google" id="ProtNLM"/>
    </source>
</evidence>
<evidence type="ECO:0000256" key="2">
    <source>
        <dbReference type="ARBA" id="ARBA00022692"/>
    </source>
</evidence>
<reference evidence="6 7" key="1">
    <citation type="journal article" date="2021" name="Nat. Commun.">
        <title>Genetic determinants of endophytism in the Arabidopsis root mycobiome.</title>
        <authorList>
            <person name="Mesny F."/>
            <person name="Miyauchi S."/>
            <person name="Thiergart T."/>
            <person name="Pickel B."/>
            <person name="Atanasova L."/>
            <person name="Karlsson M."/>
            <person name="Huettel B."/>
            <person name="Barry K.W."/>
            <person name="Haridas S."/>
            <person name="Chen C."/>
            <person name="Bauer D."/>
            <person name="Andreopoulos W."/>
            <person name="Pangilinan J."/>
            <person name="LaButti K."/>
            <person name="Riley R."/>
            <person name="Lipzen A."/>
            <person name="Clum A."/>
            <person name="Drula E."/>
            <person name="Henrissat B."/>
            <person name="Kohler A."/>
            <person name="Grigoriev I.V."/>
            <person name="Martin F.M."/>
            <person name="Hacquard S."/>
        </authorList>
    </citation>
    <scope>NUCLEOTIDE SEQUENCE [LARGE SCALE GENOMIC DNA]</scope>
    <source>
        <strain evidence="6 7">MPI-SDFR-AT-0080</strain>
    </source>
</reference>
<dbReference type="InterPro" id="IPR036259">
    <property type="entry name" value="MFS_trans_sf"/>
</dbReference>